<dbReference type="EMBL" id="BMOS01000005">
    <property type="protein sequence ID" value="GGN53532.1"/>
    <property type="molecule type" value="Genomic_DNA"/>
</dbReference>
<reference evidence="1" key="1">
    <citation type="journal article" date="2014" name="Int. J. Syst. Evol. Microbiol.">
        <title>Complete genome sequence of Corynebacterium casei LMG S-19264T (=DSM 44701T), isolated from a smear-ripened cheese.</title>
        <authorList>
            <consortium name="US DOE Joint Genome Institute (JGI-PGF)"/>
            <person name="Walter F."/>
            <person name="Albersmeier A."/>
            <person name="Kalinowski J."/>
            <person name="Ruckert C."/>
        </authorList>
    </citation>
    <scope>NUCLEOTIDE SEQUENCE</scope>
    <source>
        <strain evidence="1">JCM 17251</strain>
    </source>
</reference>
<comment type="caution">
    <text evidence="1">The sequence shown here is derived from an EMBL/GenBank/DDBJ whole genome shotgun (WGS) entry which is preliminary data.</text>
</comment>
<protein>
    <recommendedName>
        <fullName evidence="3">Nucleotide kinase</fullName>
    </recommendedName>
</protein>
<organism evidence="1 2">
    <name type="scientific">Oceanobacillus indicireducens</name>
    <dbReference type="NCBI Taxonomy" id="1004261"/>
    <lineage>
        <taxon>Bacteria</taxon>
        <taxon>Bacillati</taxon>
        <taxon>Bacillota</taxon>
        <taxon>Bacilli</taxon>
        <taxon>Bacillales</taxon>
        <taxon>Bacillaceae</taxon>
        <taxon>Oceanobacillus</taxon>
    </lineage>
</organism>
<keyword evidence="2" id="KW-1185">Reference proteome</keyword>
<accession>A0A917XTX7</accession>
<dbReference type="CDD" id="cd00882">
    <property type="entry name" value="Ras_like_GTPase"/>
    <property type="match status" value="1"/>
</dbReference>
<dbReference type="AlphaFoldDB" id="A0A917XTX7"/>
<dbReference type="RefSeq" id="WP_156855628.1">
    <property type="nucleotide sequence ID" value="NZ_BMOS01000005.1"/>
</dbReference>
<evidence type="ECO:0000313" key="2">
    <source>
        <dbReference type="Proteomes" id="UP000624041"/>
    </source>
</evidence>
<proteinExistence type="predicted"/>
<evidence type="ECO:0000313" key="1">
    <source>
        <dbReference type="EMBL" id="GGN53532.1"/>
    </source>
</evidence>
<evidence type="ECO:0008006" key="3">
    <source>
        <dbReference type="Google" id="ProtNLM"/>
    </source>
</evidence>
<sequence>MKLKKYYVSGNTAEGYIDSLATNLHGIDEVVQLDNPSYRVNTAILQQLIEQNKDDTPIEVLKSPISAAYLEGVIFRDKQLAILGNRECPFTNQAYDLFKKGLRIHDELEQVFIKEMDFEKADDLAKKYIDKLLPVLPDHVNETREPYIYRRFFGTNTMDGVVNEVPNLISELDLIYHIKGRAGTGKSTFMKRIVKACLERGLDLELYHCSFDPNSIDMVLVPELKFCLFDSTDPHAFEPIDKSREQVIDLYEETVTPGTDERYAEEIDNLTKQYKSYMKKGVAALQMEGAEIVEQDTKRPFDQMEITERVNNLQAKLD</sequence>
<name>A0A917XTX7_9BACI</name>
<dbReference type="Proteomes" id="UP000624041">
    <property type="component" value="Unassembled WGS sequence"/>
</dbReference>
<reference evidence="1" key="2">
    <citation type="submission" date="2020-09" db="EMBL/GenBank/DDBJ databases">
        <authorList>
            <person name="Sun Q."/>
            <person name="Ohkuma M."/>
        </authorList>
    </citation>
    <scope>NUCLEOTIDE SEQUENCE</scope>
    <source>
        <strain evidence="1">JCM 17251</strain>
    </source>
</reference>
<gene>
    <name evidence="1" type="ORF">GCM10007971_10080</name>
</gene>